<evidence type="ECO:0000313" key="8">
    <source>
        <dbReference type="Proteomes" id="UP001585080"/>
    </source>
</evidence>
<evidence type="ECO:0000256" key="1">
    <source>
        <dbReference type="ARBA" id="ARBA00004651"/>
    </source>
</evidence>
<gene>
    <name evidence="7" type="ORF">VSS16_33600</name>
</gene>
<comment type="subcellular location">
    <subcellularLocation>
        <location evidence="1">Cell membrane</location>
        <topology evidence="1">Multi-pass membrane protein</topology>
    </subcellularLocation>
</comment>
<proteinExistence type="predicted"/>
<accession>A0ABV5EL64</accession>
<evidence type="ECO:0000313" key="7">
    <source>
        <dbReference type="EMBL" id="MFB8777595.1"/>
    </source>
</evidence>
<keyword evidence="3 5" id="KW-1133">Transmembrane helix</keyword>
<dbReference type="Gene3D" id="1.20.1250.20">
    <property type="entry name" value="MFS general substrate transporter like domains"/>
    <property type="match status" value="1"/>
</dbReference>
<comment type="caution">
    <text evidence="7">The sequence shown here is derived from an EMBL/GenBank/DDBJ whole genome shotgun (WGS) entry which is preliminary data.</text>
</comment>
<reference evidence="7 8" key="1">
    <citation type="submission" date="2024-01" db="EMBL/GenBank/DDBJ databases">
        <title>Genome mining of biosynthetic gene clusters to explore secondary metabolites of Streptomyces sp.</title>
        <authorList>
            <person name="Baig A."/>
            <person name="Ajitkumar Shintre N."/>
            <person name="Kumar H."/>
            <person name="Anbarasu A."/>
            <person name="Ramaiah S."/>
        </authorList>
    </citation>
    <scope>NUCLEOTIDE SEQUENCE [LARGE SCALE GENOMIC DNA]</scope>
    <source>
        <strain evidence="7 8">A57</strain>
    </source>
</reference>
<dbReference type="SUPFAM" id="SSF103473">
    <property type="entry name" value="MFS general substrate transporter"/>
    <property type="match status" value="1"/>
</dbReference>
<feature type="domain" description="Major facilitator superfamily (MFS) profile" evidence="6">
    <location>
        <begin position="1"/>
        <end position="88"/>
    </location>
</feature>
<evidence type="ECO:0000256" key="5">
    <source>
        <dbReference type="SAM" id="Phobius"/>
    </source>
</evidence>
<dbReference type="EMBL" id="JAYMRP010000048">
    <property type="protein sequence ID" value="MFB8777595.1"/>
    <property type="molecule type" value="Genomic_DNA"/>
</dbReference>
<dbReference type="Proteomes" id="UP001585080">
    <property type="component" value="Unassembled WGS sequence"/>
</dbReference>
<evidence type="ECO:0000256" key="4">
    <source>
        <dbReference type="ARBA" id="ARBA00023136"/>
    </source>
</evidence>
<organism evidence="7 8">
    <name type="scientific">Streptomyces broussonetiae</name>
    <dbReference type="NCBI Taxonomy" id="2686304"/>
    <lineage>
        <taxon>Bacteria</taxon>
        <taxon>Bacillati</taxon>
        <taxon>Actinomycetota</taxon>
        <taxon>Actinomycetes</taxon>
        <taxon>Kitasatosporales</taxon>
        <taxon>Streptomycetaceae</taxon>
        <taxon>Streptomyces</taxon>
    </lineage>
</organism>
<name>A0ABV5EL64_9ACTN</name>
<keyword evidence="2 5" id="KW-0812">Transmembrane</keyword>
<evidence type="ECO:0000256" key="2">
    <source>
        <dbReference type="ARBA" id="ARBA00022692"/>
    </source>
</evidence>
<keyword evidence="4 5" id="KW-0472">Membrane</keyword>
<dbReference type="InterPro" id="IPR036259">
    <property type="entry name" value="MFS_trans_sf"/>
</dbReference>
<dbReference type="InterPro" id="IPR020846">
    <property type="entry name" value="MFS_dom"/>
</dbReference>
<evidence type="ECO:0000259" key="6">
    <source>
        <dbReference type="PROSITE" id="PS50850"/>
    </source>
</evidence>
<evidence type="ECO:0000256" key="3">
    <source>
        <dbReference type="ARBA" id="ARBA00022989"/>
    </source>
</evidence>
<protein>
    <recommendedName>
        <fullName evidence="6">Major facilitator superfamily (MFS) profile domain-containing protein</fullName>
    </recommendedName>
</protein>
<dbReference type="RefSeq" id="WP_376736044.1">
    <property type="nucleotide sequence ID" value="NZ_JAYMRP010000048.1"/>
</dbReference>
<dbReference type="PROSITE" id="PS50850">
    <property type="entry name" value="MFS"/>
    <property type="match status" value="1"/>
</dbReference>
<sequence>MQNILGGLGAGCYLAVDRAPLIEVLPDPEAAGRDLGVGATGINLGQAVGPVVAGQLVVLTGGYGGVWVLSLIAALVGAAAILRVRNVR</sequence>
<feature type="transmembrane region" description="Helical" evidence="5">
    <location>
        <begin position="64"/>
        <end position="82"/>
    </location>
</feature>
<keyword evidence="8" id="KW-1185">Reference proteome</keyword>